<organism evidence="1 2">
    <name type="scientific">Mycolicibacter acidiphilus</name>
    <dbReference type="NCBI Taxonomy" id="2835306"/>
    <lineage>
        <taxon>Bacteria</taxon>
        <taxon>Bacillati</taxon>
        <taxon>Actinomycetota</taxon>
        <taxon>Actinomycetes</taxon>
        <taxon>Mycobacteriales</taxon>
        <taxon>Mycobacteriaceae</taxon>
        <taxon>Mycolicibacter</taxon>
    </lineage>
</organism>
<evidence type="ECO:0000313" key="1">
    <source>
        <dbReference type="EMBL" id="MBS9533861.1"/>
    </source>
</evidence>
<keyword evidence="2" id="KW-1185">Reference proteome</keyword>
<proteinExistence type="predicted"/>
<name>A0ABS5RHX4_9MYCO</name>
<dbReference type="Proteomes" id="UP001519535">
    <property type="component" value="Unassembled WGS sequence"/>
</dbReference>
<accession>A0ABS5RHX4</accession>
<reference evidence="1 2" key="1">
    <citation type="submission" date="2021-05" db="EMBL/GenBank/DDBJ databases">
        <title>Mycobacterium acidophilum sp. nov., an extremely acid-tolerant member of the genus Mycobacterium.</title>
        <authorList>
            <person name="Xia J."/>
        </authorList>
    </citation>
    <scope>NUCLEOTIDE SEQUENCE [LARGE SCALE GENOMIC DNA]</scope>
    <source>
        <strain evidence="1 2">M1</strain>
    </source>
</reference>
<dbReference type="RefSeq" id="WP_214092743.1">
    <property type="nucleotide sequence ID" value="NZ_JAHCLR010000015.1"/>
</dbReference>
<gene>
    <name evidence="1" type="ORF">KIH27_09720</name>
</gene>
<evidence type="ECO:0008006" key="3">
    <source>
        <dbReference type="Google" id="ProtNLM"/>
    </source>
</evidence>
<evidence type="ECO:0000313" key="2">
    <source>
        <dbReference type="Proteomes" id="UP001519535"/>
    </source>
</evidence>
<sequence length="176" mass="20039">MNRYLFIDERKHGGYLLVAAVIEAHQVPTARRVVGALLLPGQRRIHMKAENPGRKRTIARALAEAGIPAVVYDAGRHYRTQREARQQCLRAIVSDHADGVETLMVIEEDRTLVDSDRRILYQAVREAGCVDCLHYDHRRAESERLLGIPDAIAWCWGSGNPWRTLVQPSVRRVRQV</sequence>
<protein>
    <recommendedName>
        <fullName evidence="3">DUF3800 domain-containing protein</fullName>
    </recommendedName>
</protein>
<dbReference type="EMBL" id="JAHCLR010000015">
    <property type="protein sequence ID" value="MBS9533861.1"/>
    <property type="molecule type" value="Genomic_DNA"/>
</dbReference>
<comment type="caution">
    <text evidence="1">The sequence shown here is derived from an EMBL/GenBank/DDBJ whole genome shotgun (WGS) entry which is preliminary data.</text>
</comment>